<gene>
    <name evidence="1" type="ORF">LCGC14_2050370</name>
</gene>
<sequence length="54" mass="6392">MTVLYPRDLNGTLLQDFLNDLKNKRPDLLKAYEEGEDITIGEVEYFEPEKWTTE</sequence>
<dbReference type="EMBL" id="LAZR01024222">
    <property type="protein sequence ID" value="KKL75887.1"/>
    <property type="molecule type" value="Genomic_DNA"/>
</dbReference>
<evidence type="ECO:0000313" key="1">
    <source>
        <dbReference type="EMBL" id="KKL75887.1"/>
    </source>
</evidence>
<protein>
    <submittedName>
        <fullName evidence="1">Uncharacterized protein</fullName>
    </submittedName>
</protein>
<proteinExistence type="predicted"/>
<organism evidence="1">
    <name type="scientific">marine sediment metagenome</name>
    <dbReference type="NCBI Taxonomy" id="412755"/>
    <lineage>
        <taxon>unclassified sequences</taxon>
        <taxon>metagenomes</taxon>
        <taxon>ecological metagenomes</taxon>
    </lineage>
</organism>
<name>A0A0F9HL66_9ZZZZ</name>
<reference evidence="1" key="1">
    <citation type="journal article" date="2015" name="Nature">
        <title>Complex archaea that bridge the gap between prokaryotes and eukaryotes.</title>
        <authorList>
            <person name="Spang A."/>
            <person name="Saw J.H."/>
            <person name="Jorgensen S.L."/>
            <person name="Zaremba-Niedzwiedzka K."/>
            <person name="Martijn J."/>
            <person name="Lind A.E."/>
            <person name="van Eijk R."/>
            <person name="Schleper C."/>
            <person name="Guy L."/>
            <person name="Ettema T.J."/>
        </authorList>
    </citation>
    <scope>NUCLEOTIDE SEQUENCE</scope>
</reference>
<accession>A0A0F9HL66</accession>
<comment type="caution">
    <text evidence="1">The sequence shown here is derived from an EMBL/GenBank/DDBJ whole genome shotgun (WGS) entry which is preliminary data.</text>
</comment>
<dbReference type="AlphaFoldDB" id="A0A0F9HL66"/>